<reference evidence="4 5" key="1">
    <citation type="submission" date="2020-06" db="EMBL/GenBank/DDBJ databases">
        <title>Complete genome of Azosprillum oryzae KACC14407.</title>
        <authorList>
            <person name="Kim M."/>
            <person name="Park Y.-J."/>
            <person name="Shin J.-H."/>
        </authorList>
    </citation>
    <scope>NUCLEOTIDE SEQUENCE [LARGE SCALE GENOMIC DNA]</scope>
    <source>
        <strain evidence="4 5">KACC 14407</strain>
        <plasmid evidence="4 5">unnamed5</plasmid>
    </source>
</reference>
<dbReference type="InterPro" id="IPR018392">
    <property type="entry name" value="LysM"/>
</dbReference>
<dbReference type="PANTHER" id="PTHR34700:SF4">
    <property type="entry name" value="PHAGE-LIKE ELEMENT PBSX PROTEIN XKDP"/>
    <property type="match status" value="1"/>
</dbReference>
<gene>
    <name evidence="4" type="ORF">HUE56_24065</name>
</gene>
<dbReference type="PROSITE" id="PS51782">
    <property type="entry name" value="LYSM"/>
    <property type="match status" value="1"/>
</dbReference>
<name>A0A6N1AWF6_9PROT</name>
<evidence type="ECO:0000256" key="2">
    <source>
        <dbReference type="SAM" id="Phobius"/>
    </source>
</evidence>
<feature type="compositionally biased region" description="Pro residues" evidence="1">
    <location>
        <begin position="243"/>
        <end position="253"/>
    </location>
</feature>
<keyword evidence="2" id="KW-0472">Membrane</keyword>
<keyword evidence="2" id="KW-0812">Transmembrane</keyword>
<protein>
    <submittedName>
        <fullName evidence="4">LysM peptidoglycan-binding domain-containing protein</fullName>
    </submittedName>
</protein>
<dbReference type="SMART" id="SM00257">
    <property type="entry name" value="LysM"/>
    <property type="match status" value="1"/>
</dbReference>
<proteinExistence type="predicted"/>
<feature type="transmembrane region" description="Helical" evidence="2">
    <location>
        <begin position="37"/>
        <end position="58"/>
    </location>
</feature>
<keyword evidence="4" id="KW-0614">Plasmid</keyword>
<evidence type="ECO:0000313" key="5">
    <source>
        <dbReference type="Proteomes" id="UP000509702"/>
    </source>
</evidence>
<accession>A0A6N1AWF6</accession>
<organism evidence="4 5">
    <name type="scientific">Azospirillum oryzae</name>
    <dbReference type="NCBI Taxonomy" id="286727"/>
    <lineage>
        <taxon>Bacteria</taxon>
        <taxon>Pseudomonadati</taxon>
        <taxon>Pseudomonadota</taxon>
        <taxon>Alphaproteobacteria</taxon>
        <taxon>Rhodospirillales</taxon>
        <taxon>Azospirillaceae</taxon>
        <taxon>Azospirillum</taxon>
    </lineage>
</organism>
<dbReference type="InterPro" id="IPR013783">
    <property type="entry name" value="Ig-like_fold"/>
</dbReference>
<dbReference type="CDD" id="cd00118">
    <property type="entry name" value="LysM"/>
    <property type="match status" value="1"/>
</dbReference>
<dbReference type="Gene3D" id="2.60.40.10">
    <property type="entry name" value="Immunoglobulins"/>
    <property type="match status" value="2"/>
</dbReference>
<evidence type="ECO:0000256" key="1">
    <source>
        <dbReference type="SAM" id="MobiDB-lite"/>
    </source>
</evidence>
<feature type="region of interest" description="Disordered" evidence="1">
    <location>
        <begin position="72"/>
        <end position="111"/>
    </location>
</feature>
<dbReference type="InterPro" id="IPR036779">
    <property type="entry name" value="LysM_dom_sf"/>
</dbReference>
<dbReference type="EMBL" id="CP054620">
    <property type="protein sequence ID" value="QKS53574.1"/>
    <property type="molecule type" value="Genomic_DNA"/>
</dbReference>
<sequence>MVPLQRRHSFATCPSAIVSHPAIVVGRRMGAQVKRNALFAALGVALMGGAAAVALWPAGKPAEEPATLALASAPGTPAASAQSAAQPATQTATQTGTPAKAAAAPEPAKPAAPSFDVVRIAPDGATVMAGRAAPGSEVTVTDGGNRVASAKADQRGEWVMLPDKPLSPGTRELNLTETRPGADAPLPADKVVVVMVPEPAAKPAPESSAAATSPAAPVAVAVPRDGLASASPAMGGSSVLQAPPVPENGAPPPPGGVSVETMDYDPAGRVALGGRAAPNSAVQLYLDNILVGSAHTDPKGNWRLTPEKLIDPGVYTLRADQITQGGKVVARAELPVQVSAMPAASTDGRNIVVQPGNSLWRLARRTYGDGMLYTTIYTANREQIRNPDLIYPGQIFALPQVN</sequence>
<geneLocation type="plasmid" evidence="4 5">
    <name>unnamed5</name>
</geneLocation>
<keyword evidence="2" id="KW-1133">Transmembrane helix</keyword>
<dbReference type="Proteomes" id="UP000509702">
    <property type="component" value="Plasmid unnamed5"/>
</dbReference>
<dbReference type="OrthoDB" id="370541at2"/>
<dbReference type="PANTHER" id="PTHR34700">
    <property type="entry name" value="POTASSIUM BINDING PROTEIN KBP"/>
    <property type="match status" value="1"/>
</dbReference>
<dbReference type="AlphaFoldDB" id="A0A6N1AWF6"/>
<keyword evidence="5" id="KW-1185">Reference proteome</keyword>
<feature type="domain" description="LysM" evidence="3">
    <location>
        <begin position="349"/>
        <end position="398"/>
    </location>
</feature>
<dbReference type="Gene3D" id="3.10.350.10">
    <property type="entry name" value="LysM domain"/>
    <property type="match status" value="1"/>
</dbReference>
<dbReference type="InterPro" id="IPR052196">
    <property type="entry name" value="Bact_Kbp"/>
</dbReference>
<dbReference type="Pfam" id="PF01476">
    <property type="entry name" value="LysM"/>
    <property type="match status" value="1"/>
</dbReference>
<dbReference type="KEGG" id="aoz:HUE56_24065"/>
<evidence type="ECO:0000313" key="4">
    <source>
        <dbReference type="EMBL" id="QKS53574.1"/>
    </source>
</evidence>
<evidence type="ECO:0000259" key="3">
    <source>
        <dbReference type="PROSITE" id="PS51782"/>
    </source>
</evidence>
<feature type="region of interest" description="Disordered" evidence="1">
    <location>
        <begin position="229"/>
        <end position="253"/>
    </location>
</feature>